<evidence type="ECO:0000313" key="4">
    <source>
        <dbReference type="Proteomes" id="UP001140560"/>
    </source>
</evidence>
<name>A0A9W8XZH1_9PLEO</name>
<feature type="compositionally biased region" description="Polar residues" evidence="2">
    <location>
        <begin position="316"/>
        <end position="330"/>
    </location>
</feature>
<evidence type="ECO:0000256" key="1">
    <source>
        <dbReference type="ARBA" id="ARBA00008056"/>
    </source>
</evidence>
<dbReference type="InterPro" id="IPR027443">
    <property type="entry name" value="IPNS-like_sf"/>
</dbReference>
<accession>A0A9W8XZH1</accession>
<keyword evidence="4" id="KW-1185">Reference proteome</keyword>
<dbReference type="Proteomes" id="UP001140560">
    <property type="component" value="Unassembled WGS sequence"/>
</dbReference>
<feature type="region of interest" description="Disordered" evidence="2">
    <location>
        <begin position="78"/>
        <end position="103"/>
    </location>
</feature>
<dbReference type="SUPFAM" id="SSF51197">
    <property type="entry name" value="Clavaminate synthase-like"/>
    <property type="match status" value="1"/>
</dbReference>
<evidence type="ECO:0000313" key="3">
    <source>
        <dbReference type="EMBL" id="KAJ4362375.1"/>
    </source>
</evidence>
<evidence type="ECO:0008006" key="5">
    <source>
        <dbReference type="Google" id="ProtNLM"/>
    </source>
</evidence>
<organism evidence="3 4">
    <name type="scientific">Neocucurbitaria cava</name>
    <dbReference type="NCBI Taxonomy" id="798079"/>
    <lineage>
        <taxon>Eukaryota</taxon>
        <taxon>Fungi</taxon>
        <taxon>Dikarya</taxon>
        <taxon>Ascomycota</taxon>
        <taxon>Pezizomycotina</taxon>
        <taxon>Dothideomycetes</taxon>
        <taxon>Pleosporomycetidae</taxon>
        <taxon>Pleosporales</taxon>
        <taxon>Pleosporineae</taxon>
        <taxon>Cucurbitariaceae</taxon>
        <taxon>Neocucurbitaria</taxon>
    </lineage>
</organism>
<proteinExistence type="inferred from homology"/>
<comment type="similarity">
    <text evidence="1">Belongs to the iron/ascorbate-dependent oxidoreductase family.</text>
</comment>
<gene>
    <name evidence="3" type="ORF">N0V83_010468</name>
</gene>
<dbReference type="AlphaFoldDB" id="A0A9W8XZH1"/>
<comment type="caution">
    <text evidence="3">The sequence shown here is derived from an EMBL/GenBank/DDBJ whole genome shotgun (WGS) entry which is preliminary data.</text>
</comment>
<reference evidence="3" key="1">
    <citation type="submission" date="2022-10" db="EMBL/GenBank/DDBJ databases">
        <title>Tapping the CABI collections for fungal endophytes: first genome assemblies for Collariella, Neodidymelliopsis, Ascochyta clinopodiicola, Didymella pomorum, Didymosphaeria variabile, Neocosmospora piperis and Neocucurbitaria cava.</title>
        <authorList>
            <person name="Hill R."/>
        </authorList>
    </citation>
    <scope>NUCLEOTIDE SEQUENCE</scope>
    <source>
        <strain evidence="3">IMI 356814</strain>
    </source>
</reference>
<dbReference type="PANTHER" id="PTHR47990">
    <property type="entry name" value="2-OXOGLUTARATE (2OG) AND FE(II)-DEPENDENT OXYGENASE SUPERFAMILY PROTEIN-RELATED"/>
    <property type="match status" value="1"/>
</dbReference>
<sequence length="414" mass="46152">MAVILPSKASDQHFSISNIISKFRSKRRAGSKDSTRQAQQQHITHDTRPPLIAAPLPLVLPEHQQTLSNLGWTTVTFPQPTSEEASFPGETTSEEHHHPAPGLHPLQQAYEALFAASQAFFNQPDDEKTQWKHKLGSEEGWSKIPGEKEFITLRTLEYCPEVLRGPAARYWNLMGAHLSSTLGRISTSLGLPDGEQEGLRKFVGPCSTMQATDATKTATMLRLFRYEGWEPKVVAEPHADLGLLSIVVGNVPGLEVWDGTTWFGVEREVEQAGMKGASMLAGRQLERMSNGRYPAGGHRVVSYGLPTTPQQQQPQNSDDTTATPTLNCGNGDSGEEKRYRFSLVFVLRAHEPTIINSDELETEVTGRWDGPMRGVTAGKFFEEIRGKHYNINIDLKERERQKEKQRRKVQSGMA</sequence>
<feature type="region of interest" description="Disordered" evidence="2">
    <location>
        <begin position="296"/>
        <end position="333"/>
    </location>
</feature>
<evidence type="ECO:0000256" key="2">
    <source>
        <dbReference type="SAM" id="MobiDB-lite"/>
    </source>
</evidence>
<protein>
    <recommendedName>
        <fullName evidence="5">Fe2OG dioxygenase domain-containing protein</fullName>
    </recommendedName>
</protein>
<dbReference type="OrthoDB" id="288590at2759"/>
<dbReference type="EMBL" id="JAPEUY010000021">
    <property type="protein sequence ID" value="KAJ4362375.1"/>
    <property type="molecule type" value="Genomic_DNA"/>
</dbReference>
<dbReference type="Gene3D" id="2.60.120.330">
    <property type="entry name" value="B-lactam Antibiotic, Isopenicillin N Synthase, Chain"/>
    <property type="match status" value="1"/>
</dbReference>
<feature type="compositionally biased region" description="Low complexity" evidence="2">
    <location>
        <begin position="306"/>
        <end position="315"/>
    </location>
</feature>
<feature type="region of interest" description="Disordered" evidence="2">
    <location>
        <begin position="25"/>
        <end position="49"/>
    </location>
</feature>
<dbReference type="InterPro" id="IPR050231">
    <property type="entry name" value="Iron_ascorbate_oxido_reductase"/>
</dbReference>